<dbReference type="EMBL" id="FNDS01000011">
    <property type="protein sequence ID" value="SDI55331.1"/>
    <property type="molecule type" value="Genomic_DNA"/>
</dbReference>
<keyword evidence="2" id="KW-1185">Reference proteome</keyword>
<dbReference type="RefSeq" id="WP_090266954.1">
    <property type="nucleotide sequence ID" value="NZ_FNDS01000011.1"/>
</dbReference>
<sequence length="318" mass="35366">MSLKRRWSLLSELLRVDRQMSPLPCPGCGVEDRQRIWRQDRYFLRVDLSICRQCGLVHLARGLSGQAEERFYEHVYPRLMSLTSANLGSFRLMAGYRLQAIRDVIGMPERVLEVGAGMGFFLDACRAHGVREFFGLEPGAPQHSYLSGTLGLAGQVAHAPLTADSRFPFVPRLAVMFHVLEHLADPGAALRQLANALDPQGWLVIEVPDILADWRSLGLWQVHVSHRSYFSAASLSALLQRSGFTPWYISREAHGIYPGNLRVFARPTAGQTAPAVIEPAPVPLPGVADSIRAQIRPWSLRNGYPRAAVRLLRCAARG</sequence>
<dbReference type="GO" id="GO:0032259">
    <property type="term" value="P:methylation"/>
    <property type="evidence" value="ECO:0007669"/>
    <property type="project" value="UniProtKB-KW"/>
</dbReference>
<dbReference type="Gene3D" id="3.40.50.150">
    <property type="entry name" value="Vaccinia Virus protein VP39"/>
    <property type="match status" value="1"/>
</dbReference>
<accession>A0A1G8LI11</accession>
<evidence type="ECO:0000313" key="1">
    <source>
        <dbReference type="EMBL" id="SDI55331.1"/>
    </source>
</evidence>
<dbReference type="STRING" id="428992.SAMN05216272_111166"/>
<dbReference type="SUPFAM" id="SSF53335">
    <property type="entry name" value="S-adenosyl-L-methionine-dependent methyltransferases"/>
    <property type="match status" value="1"/>
</dbReference>
<keyword evidence="1" id="KW-0489">Methyltransferase</keyword>
<dbReference type="Pfam" id="PF13489">
    <property type="entry name" value="Methyltransf_23"/>
    <property type="match status" value="1"/>
</dbReference>
<proteinExistence type="predicted"/>
<gene>
    <name evidence="1" type="ORF">SAMN05216272_111166</name>
</gene>
<dbReference type="InterPro" id="IPR029063">
    <property type="entry name" value="SAM-dependent_MTases_sf"/>
</dbReference>
<reference evidence="2" key="1">
    <citation type="submission" date="2016-10" db="EMBL/GenBank/DDBJ databases">
        <authorList>
            <person name="Varghese N."/>
            <person name="Submissions S."/>
        </authorList>
    </citation>
    <scope>NUCLEOTIDE SEQUENCE [LARGE SCALE GENOMIC DNA]</scope>
    <source>
        <strain evidence="2">CCM 7469</strain>
    </source>
</reference>
<evidence type="ECO:0000313" key="2">
    <source>
        <dbReference type="Proteomes" id="UP000199636"/>
    </source>
</evidence>
<dbReference type="GO" id="GO:0008168">
    <property type="term" value="F:methyltransferase activity"/>
    <property type="evidence" value="ECO:0007669"/>
    <property type="project" value="UniProtKB-KW"/>
</dbReference>
<protein>
    <submittedName>
        <fullName evidence="1">Methyltransferase domain-containing protein</fullName>
    </submittedName>
</protein>
<keyword evidence="1" id="KW-0808">Transferase</keyword>
<dbReference type="Proteomes" id="UP000199636">
    <property type="component" value="Unassembled WGS sequence"/>
</dbReference>
<dbReference type="OrthoDB" id="9815644at2"/>
<dbReference type="CDD" id="cd02440">
    <property type="entry name" value="AdoMet_MTases"/>
    <property type="match status" value="1"/>
</dbReference>
<dbReference type="AlphaFoldDB" id="A0A1G8LI11"/>
<name>A0A1G8LI11_9PSED</name>
<organism evidence="1 2">
    <name type="scientific">Pseudomonas panipatensis</name>
    <dbReference type="NCBI Taxonomy" id="428992"/>
    <lineage>
        <taxon>Bacteria</taxon>
        <taxon>Pseudomonadati</taxon>
        <taxon>Pseudomonadota</taxon>
        <taxon>Gammaproteobacteria</taxon>
        <taxon>Pseudomonadales</taxon>
        <taxon>Pseudomonadaceae</taxon>
        <taxon>Pseudomonas</taxon>
    </lineage>
</organism>